<evidence type="ECO:0000256" key="1">
    <source>
        <dbReference type="SAM" id="MobiDB-lite"/>
    </source>
</evidence>
<feature type="compositionally biased region" description="Gly residues" evidence="1">
    <location>
        <begin position="155"/>
        <end position="165"/>
    </location>
</feature>
<feature type="region of interest" description="Disordered" evidence="1">
    <location>
        <begin position="148"/>
        <end position="183"/>
    </location>
</feature>
<keyword evidence="2" id="KW-1133">Transmembrane helix</keyword>
<gene>
    <name evidence="3" type="ORF">SAMN05216192_15815</name>
</gene>
<evidence type="ECO:0000313" key="4">
    <source>
        <dbReference type="Proteomes" id="UP000199050"/>
    </source>
</evidence>
<dbReference type="Proteomes" id="UP000199050">
    <property type="component" value="Unassembled WGS sequence"/>
</dbReference>
<dbReference type="AlphaFoldDB" id="A0A1G9FDV7"/>
<evidence type="ECO:0008006" key="5">
    <source>
        <dbReference type="Google" id="ProtNLM"/>
    </source>
</evidence>
<dbReference type="EMBL" id="FNDX01000058">
    <property type="protein sequence ID" value="SDK86537.1"/>
    <property type="molecule type" value="Genomic_DNA"/>
</dbReference>
<keyword evidence="2" id="KW-0472">Membrane</keyword>
<accession>A0A1G9FDV7</accession>
<dbReference type="OrthoDB" id="1738401at2"/>
<feature type="transmembrane region" description="Helical" evidence="2">
    <location>
        <begin position="12"/>
        <end position="33"/>
    </location>
</feature>
<proteinExistence type="predicted"/>
<dbReference type="STRING" id="1174501.SAMN05216192_15815"/>
<organism evidence="3 4">
    <name type="scientific">Paenibacillus typhae</name>
    <dbReference type="NCBI Taxonomy" id="1174501"/>
    <lineage>
        <taxon>Bacteria</taxon>
        <taxon>Bacillati</taxon>
        <taxon>Bacillota</taxon>
        <taxon>Bacilli</taxon>
        <taxon>Bacillales</taxon>
        <taxon>Paenibacillaceae</taxon>
        <taxon>Paenibacillus</taxon>
    </lineage>
</organism>
<keyword evidence="2" id="KW-0812">Transmembrane</keyword>
<protein>
    <recommendedName>
        <fullName evidence="5">SAF domain-containing protein</fullName>
    </recommendedName>
</protein>
<dbReference type="RefSeq" id="WP_090719578.1">
    <property type="nucleotide sequence ID" value="NZ_CBCSKY010000060.1"/>
</dbReference>
<keyword evidence="4" id="KW-1185">Reference proteome</keyword>
<evidence type="ECO:0000313" key="3">
    <source>
        <dbReference type="EMBL" id="SDK86537.1"/>
    </source>
</evidence>
<name>A0A1G9FDV7_9BACL</name>
<reference evidence="4" key="1">
    <citation type="submission" date="2016-10" db="EMBL/GenBank/DDBJ databases">
        <authorList>
            <person name="Varghese N."/>
            <person name="Submissions S."/>
        </authorList>
    </citation>
    <scope>NUCLEOTIDE SEQUENCE [LARGE SCALE GENOMIC DNA]</scope>
    <source>
        <strain evidence="4">CGMCC 1.11012</strain>
    </source>
</reference>
<sequence length="257" mass="27799">MASKRGQLLKRNYLFAFLILFAGFGGLLGYDLYFKPYVLSQTVVKIKAADGGFIPKNYQLQQSDLYLDSVQTKDIPSGVITEFSQVKDKITNVNLMDGSILTSSLVDVSDLEPQADEGIFPIPKEAIYAINGSLRSRDKVDIYLVEGDKADRPGSGSGNAGGGLPPSGPTEPAPDSGQKDSGFPTAVRKVFLSGVTVNYVRSEDNNDVLDSENGNTNNRVTSTGKVAAPELKLKKSDGELLGQYLEQGLKLWIVRVE</sequence>
<evidence type="ECO:0000256" key="2">
    <source>
        <dbReference type="SAM" id="Phobius"/>
    </source>
</evidence>